<dbReference type="InterPro" id="IPR001623">
    <property type="entry name" value="DnaJ_domain"/>
</dbReference>
<proteinExistence type="predicted"/>
<dbReference type="PROSITE" id="PS50076">
    <property type="entry name" value="DNAJ_2"/>
    <property type="match status" value="1"/>
</dbReference>
<dbReference type="PRINTS" id="PR00625">
    <property type="entry name" value="JDOMAIN"/>
</dbReference>
<evidence type="ECO:0000256" key="6">
    <source>
        <dbReference type="ARBA" id="ARBA00022490"/>
    </source>
</evidence>
<evidence type="ECO:0000256" key="1">
    <source>
        <dbReference type="ARBA" id="ARBA00004223"/>
    </source>
</evidence>
<accession>A0A8C9I2K0</accession>
<dbReference type="Proteomes" id="UP000694416">
    <property type="component" value="Unplaced"/>
</dbReference>
<keyword evidence="10" id="KW-0449">Lipoprotein</keyword>
<evidence type="ECO:0000256" key="12">
    <source>
        <dbReference type="ARBA" id="ARBA00037792"/>
    </source>
</evidence>
<evidence type="ECO:0000313" key="17">
    <source>
        <dbReference type="Proteomes" id="UP000694416"/>
    </source>
</evidence>
<evidence type="ECO:0000256" key="9">
    <source>
        <dbReference type="ARBA" id="ARBA00023186"/>
    </source>
</evidence>
<dbReference type="SUPFAM" id="SSF46565">
    <property type="entry name" value="Chaperone J-domain"/>
    <property type="match status" value="1"/>
</dbReference>
<name>A0A8C9I2K0_9PRIM</name>
<protein>
    <recommendedName>
        <fullName evidence="13">DnaJ homolog subfamily C member 5</fullName>
    </recommendedName>
    <alternativeName>
        <fullName evidence="14">Cysteine string protein</fullName>
    </alternativeName>
</protein>
<dbReference type="Ensembl" id="ENSPTET00000039338.1">
    <property type="protein sequence ID" value="ENSPTEP00000028145.1"/>
    <property type="gene ID" value="ENSPTEG00000027865.1"/>
</dbReference>
<reference evidence="16" key="2">
    <citation type="submission" date="2025-09" db="UniProtKB">
        <authorList>
            <consortium name="Ensembl"/>
        </authorList>
    </citation>
    <scope>IDENTIFICATION</scope>
</reference>
<evidence type="ECO:0000256" key="5">
    <source>
        <dbReference type="ARBA" id="ARBA00022475"/>
    </source>
</evidence>
<evidence type="ECO:0000313" key="16">
    <source>
        <dbReference type="Ensembl" id="ENSPTEP00000028145.1"/>
    </source>
</evidence>
<dbReference type="FunFam" id="1.10.287.110:FF:000017">
    <property type="entry name" value="dnaJ homolog subfamily C member 5"/>
    <property type="match status" value="1"/>
</dbReference>
<keyword evidence="17" id="KW-1185">Reference proteome</keyword>
<evidence type="ECO:0000256" key="11">
    <source>
        <dbReference type="ARBA" id="ARBA00023329"/>
    </source>
</evidence>
<dbReference type="InterPro" id="IPR036869">
    <property type="entry name" value="J_dom_sf"/>
</dbReference>
<dbReference type="AlphaFoldDB" id="A0A8C9I2K0"/>
<sequence>SSTAKQGAEHSLSTSGESLYHVLGLDENATSDDIKKSYQKLASKYHLDKNPDNPEATDKFKEINKAHAILTDAKKRSIYDNYGSLGLYLAEQFGEENVNTYLVLSGRWAKALFVFCSLLRCCCCCCFCGAASTAAVNSLFVQPEMPAILSLCDFCRCSLGSELFSPDWQRARF</sequence>
<dbReference type="CDD" id="cd06257">
    <property type="entry name" value="DnaJ"/>
    <property type="match status" value="1"/>
</dbReference>
<dbReference type="GO" id="GO:0098793">
    <property type="term" value="C:presynapse"/>
    <property type="evidence" value="ECO:0007669"/>
    <property type="project" value="TreeGrafter"/>
</dbReference>
<evidence type="ECO:0000259" key="15">
    <source>
        <dbReference type="PROSITE" id="PS50076"/>
    </source>
</evidence>
<dbReference type="Pfam" id="PF00226">
    <property type="entry name" value="DnaJ"/>
    <property type="match status" value="1"/>
</dbReference>
<evidence type="ECO:0000256" key="7">
    <source>
        <dbReference type="ARBA" id="ARBA00023136"/>
    </source>
</evidence>
<dbReference type="Gene3D" id="1.10.287.110">
    <property type="entry name" value="DnaJ domain"/>
    <property type="match status" value="1"/>
</dbReference>
<feature type="domain" description="J" evidence="15">
    <location>
        <begin position="18"/>
        <end position="83"/>
    </location>
</feature>
<dbReference type="SMART" id="SM00271">
    <property type="entry name" value="DnaJ"/>
    <property type="match status" value="1"/>
</dbReference>
<dbReference type="GO" id="GO:0042584">
    <property type="term" value="C:chromaffin granule membrane"/>
    <property type="evidence" value="ECO:0007669"/>
    <property type="project" value="UniProtKB-SubCell"/>
</dbReference>
<dbReference type="GO" id="GO:0042470">
    <property type="term" value="C:melanosome"/>
    <property type="evidence" value="ECO:0007669"/>
    <property type="project" value="UniProtKB-SubCell"/>
</dbReference>
<evidence type="ECO:0000256" key="8">
    <source>
        <dbReference type="ARBA" id="ARBA00023139"/>
    </source>
</evidence>
<keyword evidence="7" id="KW-0472">Membrane</keyword>
<dbReference type="GO" id="GO:0005829">
    <property type="term" value="C:cytosol"/>
    <property type="evidence" value="ECO:0007669"/>
    <property type="project" value="UniProtKB-SubCell"/>
</dbReference>
<evidence type="ECO:0000256" key="14">
    <source>
        <dbReference type="ARBA" id="ARBA00042238"/>
    </source>
</evidence>
<keyword evidence="9" id="KW-0143">Chaperone</keyword>
<dbReference type="PANTHER" id="PTHR44027:SF1">
    <property type="entry name" value="DNAJ HOMOLOG SUBFAMILY C MEMBER 5"/>
    <property type="match status" value="1"/>
</dbReference>
<dbReference type="GO" id="GO:0005886">
    <property type="term" value="C:plasma membrane"/>
    <property type="evidence" value="ECO:0007669"/>
    <property type="project" value="UniProtKB-SubCell"/>
</dbReference>
<keyword evidence="6" id="KW-0963">Cytoplasm</keyword>
<reference evidence="16" key="1">
    <citation type="submission" date="2025-08" db="UniProtKB">
        <authorList>
            <consortium name="Ensembl"/>
        </authorList>
    </citation>
    <scope>IDENTIFICATION</scope>
</reference>
<organism evidence="16 17">
    <name type="scientific">Piliocolobus tephrosceles</name>
    <name type="common">Ugandan red Colobus</name>
    <dbReference type="NCBI Taxonomy" id="591936"/>
    <lineage>
        <taxon>Eukaryota</taxon>
        <taxon>Metazoa</taxon>
        <taxon>Chordata</taxon>
        <taxon>Craniata</taxon>
        <taxon>Vertebrata</taxon>
        <taxon>Euteleostomi</taxon>
        <taxon>Mammalia</taxon>
        <taxon>Eutheria</taxon>
        <taxon>Euarchontoglires</taxon>
        <taxon>Primates</taxon>
        <taxon>Haplorrhini</taxon>
        <taxon>Catarrhini</taxon>
        <taxon>Cercopithecidae</taxon>
        <taxon>Colobinae</taxon>
        <taxon>Piliocolobus</taxon>
    </lineage>
</organism>
<keyword evidence="11" id="KW-0968">Cytoplasmic vesicle</keyword>
<keyword evidence="8" id="KW-0564">Palmitate</keyword>
<dbReference type="PROSITE" id="PS00636">
    <property type="entry name" value="DNAJ_1"/>
    <property type="match status" value="1"/>
</dbReference>
<evidence type="ECO:0000256" key="3">
    <source>
        <dbReference type="ARBA" id="ARBA00004514"/>
    </source>
</evidence>
<dbReference type="InterPro" id="IPR018253">
    <property type="entry name" value="DnaJ_domain_CS"/>
</dbReference>
<keyword evidence="5" id="KW-1003">Cell membrane</keyword>
<evidence type="ECO:0000256" key="4">
    <source>
        <dbReference type="ARBA" id="ARBA00004635"/>
    </source>
</evidence>
<dbReference type="PANTHER" id="PTHR44027">
    <property type="entry name" value="DNAJ HOMOLOG SUBFAMILY C MEMBER 5 HOMOLOG"/>
    <property type="match status" value="1"/>
</dbReference>
<comment type="subcellular location">
    <subcellularLocation>
        <location evidence="2">Cell membrane</location>
    </subcellularLocation>
    <subcellularLocation>
        <location evidence="3">Cytoplasm</location>
        <location evidence="3">Cytosol</location>
    </subcellularLocation>
    <subcellularLocation>
        <location evidence="12">Cytoplasmic vesicle</location>
        <location evidence="12">Secretory vesicle</location>
        <location evidence="12">Chromaffin granule membrane</location>
    </subcellularLocation>
    <subcellularLocation>
        <location evidence="1">Melanosome</location>
    </subcellularLocation>
    <subcellularLocation>
        <location evidence="4">Membrane</location>
        <topology evidence="4">Lipid-anchor</topology>
    </subcellularLocation>
</comment>
<dbReference type="GO" id="GO:0098693">
    <property type="term" value="P:regulation of synaptic vesicle cycle"/>
    <property type="evidence" value="ECO:0007669"/>
    <property type="project" value="TreeGrafter"/>
</dbReference>
<evidence type="ECO:0000256" key="13">
    <source>
        <dbReference type="ARBA" id="ARBA00039411"/>
    </source>
</evidence>
<evidence type="ECO:0000256" key="10">
    <source>
        <dbReference type="ARBA" id="ARBA00023288"/>
    </source>
</evidence>
<dbReference type="InterPro" id="IPR051434">
    <property type="entry name" value="DnaJ_C_subfamily_member5"/>
</dbReference>
<evidence type="ECO:0000256" key="2">
    <source>
        <dbReference type="ARBA" id="ARBA00004236"/>
    </source>
</evidence>